<sequence>MRFELYTSGGEKLKGFKVLSYELSSELAAACDGLRLYLYFETAVSSIQAVYAFQNGKKIFHGSADKIQIRADNSGYTLFVYARSGAAVLVDNEAYPGQYNCPTSKQLWYHHARPFGFSCGLPEVFSQSEYVVSKGQSCFGAIDRFMQYACGKSIYVTPEMELRVFETPGKVKTLDAQKMLSACVTVDQSSVISRIDYKTNSAEKYVYRLESRFAAEKGISARKLINLSSLPVWQREAEAQRQITRSLENYFTVTVMLAGDADLCLADLVYADLERLGVKGVFEVCALIRKKNAGGTSTSVTLRKEINGELINYVAEQEF</sequence>
<organism evidence="1 2">
    <name type="scientific">Candidatus Eubacterium faecale</name>
    <dbReference type="NCBI Taxonomy" id="2838568"/>
    <lineage>
        <taxon>Bacteria</taxon>
        <taxon>Bacillati</taxon>
        <taxon>Bacillota</taxon>
        <taxon>Clostridia</taxon>
        <taxon>Eubacteriales</taxon>
        <taxon>Eubacteriaceae</taxon>
        <taxon>Eubacterium</taxon>
    </lineage>
</organism>
<proteinExistence type="predicted"/>
<accession>A0A9D2MGS2</accession>
<evidence type="ECO:0000313" key="2">
    <source>
        <dbReference type="Proteomes" id="UP000823877"/>
    </source>
</evidence>
<dbReference type="AlphaFoldDB" id="A0A9D2MGS2"/>
<reference evidence="1" key="2">
    <citation type="submission" date="2021-04" db="EMBL/GenBank/DDBJ databases">
        <authorList>
            <person name="Gilroy R."/>
        </authorList>
    </citation>
    <scope>NUCLEOTIDE SEQUENCE</scope>
    <source>
        <strain evidence="1">CHK188-16595</strain>
    </source>
</reference>
<dbReference type="Proteomes" id="UP000823877">
    <property type="component" value="Unassembled WGS sequence"/>
</dbReference>
<evidence type="ECO:0000313" key="1">
    <source>
        <dbReference type="EMBL" id="HJB74511.1"/>
    </source>
</evidence>
<gene>
    <name evidence="1" type="ORF">IAA37_02420</name>
</gene>
<dbReference type="SUPFAM" id="SSF69279">
    <property type="entry name" value="Phage tail proteins"/>
    <property type="match status" value="1"/>
</dbReference>
<protein>
    <submittedName>
        <fullName evidence="1">Uncharacterized protein</fullName>
    </submittedName>
</protein>
<name>A0A9D2MGS2_9FIRM</name>
<reference evidence="1" key="1">
    <citation type="journal article" date="2021" name="PeerJ">
        <title>Extensive microbial diversity within the chicken gut microbiome revealed by metagenomics and culture.</title>
        <authorList>
            <person name="Gilroy R."/>
            <person name="Ravi A."/>
            <person name="Getino M."/>
            <person name="Pursley I."/>
            <person name="Horton D.L."/>
            <person name="Alikhan N.F."/>
            <person name="Baker D."/>
            <person name="Gharbi K."/>
            <person name="Hall N."/>
            <person name="Watson M."/>
            <person name="Adriaenssens E.M."/>
            <person name="Foster-Nyarko E."/>
            <person name="Jarju S."/>
            <person name="Secka A."/>
            <person name="Antonio M."/>
            <person name="Oren A."/>
            <person name="Chaudhuri R.R."/>
            <person name="La Ragione R."/>
            <person name="Hildebrand F."/>
            <person name="Pallen M.J."/>
        </authorList>
    </citation>
    <scope>NUCLEOTIDE SEQUENCE</scope>
    <source>
        <strain evidence="1">CHK188-16595</strain>
    </source>
</reference>
<dbReference type="EMBL" id="DWXN01000005">
    <property type="protein sequence ID" value="HJB74511.1"/>
    <property type="molecule type" value="Genomic_DNA"/>
</dbReference>
<comment type="caution">
    <text evidence="1">The sequence shown here is derived from an EMBL/GenBank/DDBJ whole genome shotgun (WGS) entry which is preliminary data.</text>
</comment>